<dbReference type="GO" id="GO:0005524">
    <property type="term" value="F:ATP binding"/>
    <property type="evidence" value="ECO:0007669"/>
    <property type="project" value="InterPro"/>
</dbReference>
<evidence type="ECO:0000256" key="5">
    <source>
        <dbReference type="SAM" id="Phobius"/>
    </source>
</evidence>
<geneLocation type="plasmid" evidence="6 7">
    <name>pT1</name>
</geneLocation>
<keyword evidence="6" id="KW-0614">Plasmid</keyword>
<feature type="transmembrane region" description="Helical" evidence="5">
    <location>
        <begin position="31"/>
        <end position="51"/>
    </location>
</feature>
<keyword evidence="4 5" id="KW-0472">Membrane</keyword>
<dbReference type="KEGG" id="tap:GZ22_18370"/>
<comment type="subcellular location">
    <subcellularLocation>
        <location evidence="1">Cell membrane</location>
        <topology evidence="1">Multi-pass membrane protein</topology>
    </subcellularLocation>
</comment>
<dbReference type="AlphaFoldDB" id="A0A075LVA5"/>
<reference evidence="6 7" key="1">
    <citation type="submission" date="2014-07" db="EMBL/GenBank/DDBJ databases">
        <title>Complete genome sequence of a moderately halophilic bacterium Terribacillus aidingensis MP602, isolated from Cryptomeria fortunei in Tianmu mountain in China.</title>
        <authorList>
            <person name="Wang Y."/>
            <person name="Lu P."/>
            <person name="Zhang L."/>
        </authorList>
    </citation>
    <scope>NUCLEOTIDE SEQUENCE [LARGE SCALE GENOMIC DNA]</scope>
    <source>
        <strain evidence="6 7">MP602</strain>
        <plasmid evidence="6 7">pT1</plasmid>
    </source>
</reference>
<gene>
    <name evidence="6" type="ORF">GZ22_18370</name>
</gene>
<dbReference type="GeneID" id="34223441"/>
<evidence type="ECO:0000256" key="2">
    <source>
        <dbReference type="ARBA" id="ARBA00022692"/>
    </source>
</evidence>
<evidence type="ECO:0000313" key="6">
    <source>
        <dbReference type="EMBL" id="AIF68398.1"/>
    </source>
</evidence>
<evidence type="ECO:0000313" key="7">
    <source>
        <dbReference type="Proteomes" id="UP000027980"/>
    </source>
</evidence>
<proteinExistence type="predicted"/>
<name>A0A075LVA5_9BACI</name>
<dbReference type="HOGENOM" id="CLU_1003455_0_0_9"/>
<keyword evidence="2 5" id="KW-0812">Transmembrane</keyword>
<dbReference type="InterPro" id="IPR036640">
    <property type="entry name" value="ABC1_TM_sf"/>
</dbReference>
<evidence type="ECO:0000256" key="1">
    <source>
        <dbReference type="ARBA" id="ARBA00004651"/>
    </source>
</evidence>
<accession>A0A075LVA5</accession>
<keyword evidence="3 5" id="KW-1133">Transmembrane helix</keyword>
<dbReference type="OrthoDB" id="2806681at2"/>
<feature type="transmembrane region" description="Helical" evidence="5">
    <location>
        <begin position="57"/>
        <end position="76"/>
    </location>
</feature>
<feature type="transmembrane region" description="Helical" evidence="5">
    <location>
        <begin position="211"/>
        <end position="234"/>
    </location>
</feature>
<dbReference type="Proteomes" id="UP000027980">
    <property type="component" value="Plasmid pT1"/>
</dbReference>
<evidence type="ECO:0000256" key="3">
    <source>
        <dbReference type="ARBA" id="ARBA00022989"/>
    </source>
</evidence>
<evidence type="ECO:0008006" key="8">
    <source>
        <dbReference type="Google" id="ProtNLM"/>
    </source>
</evidence>
<sequence length="276" mass="31812">MLGLGKQTIMTIDQMNAYKSAYGDPLLKKDIFIALVVPFMVGFVGVMILFYYWWLAIIGGLVGLAYGYIVLMKHNVQRVYHQRARIQRNRFVNNMTQLLTNPNETVVSALKWCAQDIVADGEFKRDLDYLIVELMDATPSKVQAAFDRMATKYKRDFVFSLFLDNLITASLEGRTDIKKLKDLKSWHNDVMEQTSIFMNNKQGAVRQYKITVGYTVGIIAILTFAFGFDGYLLYYGHNPIGWASSIILLTLSFVYFHSFRKKLADDEVMEVKIWKR</sequence>
<dbReference type="EMBL" id="CP008877">
    <property type="protein sequence ID" value="AIF68398.1"/>
    <property type="molecule type" value="Genomic_DNA"/>
</dbReference>
<dbReference type="GO" id="GO:0005886">
    <property type="term" value="C:plasma membrane"/>
    <property type="evidence" value="ECO:0007669"/>
    <property type="project" value="UniProtKB-SubCell"/>
</dbReference>
<evidence type="ECO:0000256" key="4">
    <source>
        <dbReference type="ARBA" id="ARBA00023136"/>
    </source>
</evidence>
<organism evidence="6 7">
    <name type="scientific">Terribacillus saccharophilus</name>
    <dbReference type="NCBI Taxonomy" id="361277"/>
    <lineage>
        <taxon>Bacteria</taxon>
        <taxon>Bacillati</taxon>
        <taxon>Bacillota</taxon>
        <taxon>Bacilli</taxon>
        <taxon>Bacillales</taxon>
        <taxon>Bacillaceae</taxon>
        <taxon>Terribacillus</taxon>
    </lineage>
</organism>
<dbReference type="RefSeq" id="WP_041592316.1">
    <property type="nucleotide sequence ID" value="NZ_CP008877.1"/>
</dbReference>
<dbReference type="SUPFAM" id="SSF90123">
    <property type="entry name" value="ABC transporter transmembrane region"/>
    <property type="match status" value="1"/>
</dbReference>
<protein>
    <recommendedName>
        <fullName evidence="8">Type II secretion system protein GspF domain-containing protein</fullName>
    </recommendedName>
</protein>
<feature type="transmembrane region" description="Helical" evidence="5">
    <location>
        <begin position="240"/>
        <end position="259"/>
    </location>
</feature>